<accession>S9P7N3</accession>
<dbReference type="GO" id="GO:0008743">
    <property type="term" value="F:L-threonine 3-dehydrogenase activity"/>
    <property type="evidence" value="ECO:0007669"/>
    <property type="project" value="TreeGrafter"/>
</dbReference>
<dbReference type="InterPro" id="IPR051225">
    <property type="entry name" value="NAD(P)_epim/dehydratase"/>
</dbReference>
<dbReference type="InterPro" id="IPR001509">
    <property type="entry name" value="Epimerase_deHydtase"/>
</dbReference>
<feature type="domain" description="NAD-dependent epimerase/dehydratase" evidence="3">
    <location>
        <begin position="35"/>
        <end position="292"/>
    </location>
</feature>
<dbReference type="Proteomes" id="UP000011682">
    <property type="component" value="Unassembled WGS sequence"/>
</dbReference>
<sequence length="398" mass="43722">MENDVITALSAQPGKGGGRGGSAPERPRDIPMKSVLITGAGGEIGHGLIARLSAEGERTIIALDVNRLEPGIASRVDHEITGSILDQGLLERLFEQFQIDRIFHLAALLSTRSELVPVMAHQVNVEGTVKLLEMAQRAGEARGRPVTFLYPSSIAAYGLPDVRTKQAAGRLKEDEWTRPSTMYGCNKLYCEHLGDYYARRYKQLSVEPVSGRVDFRCVRFPGLISAQTVPSGGTSDFAPEMLHAAAQGLPYACFVRPDTRIPFMAMPDGVEALLRLAAAPHERLSRSTYNLAAFNPSAEEIRQAVVRAFPDARISYDPNALRQGIVDSWPADVDDSAARADWGFLPQYDFEKAFSEYLLPSIQRRYARKSDEGGAEVVRLPSRREATLPRGRSRVAKG</sequence>
<dbReference type="eggNOG" id="COG0451">
    <property type="taxonomic scope" value="Bacteria"/>
</dbReference>
<gene>
    <name evidence="4" type="ORF">D187_004264</name>
</gene>
<evidence type="ECO:0000259" key="3">
    <source>
        <dbReference type="Pfam" id="PF01370"/>
    </source>
</evidence>
<reference evidence="4" key="1">
    <citation type="submission" date="2013-05" db="EMBL/GenBank/DDBJ databases">
        <title>Genome assembly of Cystobacter fuscus DSM 2262.</title>
        <authorList>
            <person name="Sharma G."/>
            <person name="Khatri I."/>
            <person name="Kaur C."/>
            <person name="Mayilraj S."/>
            <person name="Subramanian S."/>
        </authorList>
    </citation>
    <scope>NUCLEOTIDE SEQUENCE [LARGE SCALE GENOMIC DNA]</scope>
    <source>
        <strain evidence="4">DSM 2262</strain>
    </source>
</reference>
<name>S9P7N3_CYSF2</name>
<proteinExistence type="inferred from homology"/>
<evidence type="ECO:0000256" key="1">
    <source>
        <dbReference type="ARBA" id="ARBA00007637"/>
    </source>
</evidence>
<dbReference type="AlphaFoldDB" id="S9P7N3"/>
<dbReference type="Pfam" id="PF01370">
    <property type="entry name" value="Epimerase"/>
    <property type="match status" value="1"/>
</dbReference>
<comment type="caution">
    <text evidence="4">The sequence shown here is derived from an EMBL/GenBank/DDBJ whole genome shotgun (WGS) entry which is preliminary data.</text>
</comment>
<feature type="region of interest" description="Disordered" evidence="2">
    <location>
        <begin position="368"/>
        <end position="398"/>
    </location>
</feature>
<evidence type="ECO:0000313" key="4">
    <source>
        <dbReference type="EMBL" id="EPX58227.1"/>
    </source>
</evidence>
<dbReference type="GO" id="GO:0006567">
    <property type="term" value="P:L-threonine catabolic process"/>
    <property type="evidence" value="ECO:0007669"/>
    <property type="project" value="TreeGrafter"/>
</dbReference>
<organism evidence="4 5">
    <name type="scientific">Cystobacter fuscus (strain ATCC 25194 / DSM 2262 / NBRC 100088 / M29)</name>
    <dbReference type="NCBI Taxonomy" id="1242864"/>
    <lineage>
        <taxon>Bacteria</taxon>
        <taxon>Pseudomonadati</taxon>
        <taxon>Myxococcota</taxon>
        <taxon>Myxococcia</taxon>
        <taxon>Myxococcales</taxon>
        <taxon>Cystobacterineae</taxon>
        <taxon>Archangiaceae</taxon>
        <taxon>Cystobacter</taxon>
    </lineage>
</organism>
<feature type="region of interest" description="Disordered" evidence="2">
    <location>
        <begin position="1"/>
        <end position="30"/>
    </location>
</feature>
<protein>
    <submittedName>
        <fullName evidence="4">L-threonine 3-dehydrogenase</fullName>
    </submittedName>
</protein>
<dbReference type="SUPFAM" id="SSF51735">
    <property type="entry name" value="NAD(P)-binding Rossmann-fold domains"/>
    <property type="match status" value="1"/>
</dbReference>
<dbReference type="EMBL" id="ANAH02000026">
    <property type="protein sequence ID" value="EPX58227.1"/>
    <property type="molecule type" value="Genomic_DNA"/>
</dbReference>
<evidence type="ECO:0000313" key="5">
    <source>
        <dbReference type="Proteomes" id="UP000011682"/>
    </source>
</evidence>
<dbReference type="PANTHER" id="PTHR42687:SF1">
    <property type="entry name" value="L-THREONINE 3-DEHYDROGENASE, MITOCHONDRIAL"/>
    <property type="match status" value="1"/>
</dbReference>
<dbReference type="PANTHER" id="PTHR42687">
    <property type="entry name" value="L-THREONINE 3-DEHYDROGENASE"/>
    <property type="match status" value="1"/>
</dbReference>
<keyword evidence="5" id="KW-1185">Reference proteome</keyword>
<dbReference type="InterPro" id="IPR036291">
    <property type="entry name" value="NAD(P)-bd_dom_sf"/>
</dbReference>
<evidence type="ECO:0000256" key="2">
    <source>
        <dbReference type="SAM" id="MobiDB-lite"/>
    </source>
</evidence>
<dbReference type="Gene3D" id="3.40.50.720">
    <property type="entry name" value="NAD(P)-binding Rossmann-like Domain"/>
    <property type="match status" value="1"/>
</dbReference>
<comment type="similarity">
    <text evidence="1">Belongs to the NAD(P)-dependent epimerase/dehydratase family.</text>
</comment>